<reference evidence="2 3" key="1">
    <citation type="journal article" date="2016" name="Front. Microbiol.">
        <title>Genome and transcriptome sequences reveal the specific parasitism of the nematophagous Purpureocillium lilacinum 36-1.</title>
        <authorList>
            <person name="Xie J."/>
            <person name="Li S."/>
            <person name="Mo C."/>
            <person name="Xiao X."/>
            <person name="Peng D."/>
            <person name="Wang G."/>
            <person name="Xiao Y."/>
        </authorList>
    </citation>
    <scope>NUCLEOTIDE SEQUENCE [LARGE SCALE GENOMIC DNA]</scope>
    <source>
        <strain evidence="2 3">36-1</strain>
    </source>
</reference>
<feature type="compositionally biased region" description="Polar residues" evidence="1">
    <location>
        <begin position="484"/>
        <end position="493"/>
    </location>
</feature>
<feature type="compositionally biased region" description="Pro residues" evidence="1">
    <location>
        <begin position="578"/>
        <end position="591"/>
    </location>
</feature>
<comment type="caution">
    <text evidence="2">The sequence shown here is derived from an EMBL/GenBank/DDBJ whole genome shotgun (WGS) entry which is preliminary data.</text>
</comment>
<protein>
    <submittedName>
        <fullName evidence="2">Uncharacterized protein</fullName>
    </submittedName>
</protein>
<feature type="region of interest" description="Disordered" evidence="1">
    <location>
        <begin position="523"/>
        <end position="591"/>
    </location>
</feature>
<evidence type="ECO:0000256" key="1">
    <source>
        <dbReference type="SAM" id="MobiDB-lite"/>
    </source>
</evidence>
<dbReference type="EMBL" id="LCWV01000002">
    <property type="protein sequence ID" value="PWI75134.1"/>
    <property type="molecule type" value="Genomic_DNA"/>
</dbReference>
<dbReference type="AlphaFoldDB" id="A0A2U3EKV1"/>
<feature type="region of interest" description="Disordered" evidence="1">
    <location>
        <begin position="480"/>
        <end position="502"/>
    </location>
</feature>
<feature type="compositionally biased region" description="Basic and acidic residues" evidence="1">
    <location>
        <begin position="539"/>
        <end position="550"/>
    </location>
</feature>
<organism evidence="2 3">
    <name type="scientific">Purpureocillium lilacinum</name>
    <name type="common">Paecilomyces lilacinus</name>
    <dbReference type="NCBI Taxonomy" id="33203"/>
    <lineage>
        <taxon>Eukaryota</taxon>
        <taxon>Fungi</taxon>
        <taxon>Dikarya</taxon>
        <taxon>Ascomycota</taxon>
        <taxon>Pezizomycotina</taxon>
        <taxon>Sordariomycetes</taxon>
        <taxon>Hypocreomycetidae</taxon>
        <taxon>Hypocreales</taxon>
        <taxon>Ophiocordycipitaceae</taxon>
        <taxon>Purpureocillium</taxon>
    </lineage>
</organism>
<feature type="region of interest" description="Disordered" evidence="1">
    <location>
        <begin position="110"/>
        <end position="130"/>
    </location>
</feature>
<dbReference type="Proteomes" id="UP000245956">
    <property type="component" value="Unassembled WGS sequence"/>
</dbReference>
<feature type="compositionally biased region" description="Basic and acidic residues" evidence="1">
    <location>
        <begin position="35"/>
        <end position="44"/>
    </location>
</feature>
<feature type="compositionally biased region" description="Basic and acidic residues" evidence="1">
    <location>
        <begin position="110"/>
        <end position="120"/>
    </location>
</feature>
<accession>A0A2U3EKV1</accession>
<proteinExistence type="predicted"/>
<evidence type="ECO:0000313" key="3">
    <source>
        <dbReference type="Proteomes" id="UP000245956"/>
    </source>
</evidence>
<feature type="region of interest" description="Disordered" evidence="1">
    <location>
        <begin position="27"/>
        <end position="46"/>
    </location>
</feature>
<sequence>MCVIRRTGWRNARGYLCPHIPSGKPLPSLAIIPTDPRRRPEHRPTHLRGPARAIRQAGSVKHLVPDAKGQGEAGRGGGAEGNMCVMAKAKRPTDGVWRASLQGVHKVACDKRPPEADGRRKGTGAKPYSPTAVLTTGGEWAGPGAVRRCAVMHRGVPCPARRRLWRATEPGKNSHETGDMSMRRRVGCGSVGCPGPPTAYKPAPRAPASPLPAAGGPIPLTEELGQTFALCHPQTAAVPSGHGCVSSHNPNGSVLRMVLPFADKRSIAGDEVELCCVTQCQRSQGEALCAPYFPHSVEHQRQLHSAWRRCQAHICSSMSWPTTPLISAPGLETLNAQAQQTQLCVAWAGTACRRFLFLNPQPAKVHMFQPKNADCQVNGRTMPHEPGNKGQTQEHPAHLVAALSLSFSIDRLPNRLEFSVEEVCRVVPWRCARASPRADDSDRLVDLVGVDGATQLNCLPRFGGRWKEDPMQGTITMAAAAPQSKATAESSSRAVEGEVSARDRGKVRAWRAVVPYRAQLSGLHARGPAADATQWGAPDRMHEDTNDGSHKRDKRRIAISIMGHDLHGATPSKGPGSPMEPPPPCSRNPLD</sequence>
<gene>
    <name evidence="2" type="ORF">PCL_05792</name>
</gene>
<name>A0A2U3EKV1_PURLI</name>
<evidence type="ECO:0000313" key="2">
    <source>
        <dbReference type="EMBL" id="PWI75134.1"/>
    </source>
</evidence>